<dbReference type="CDD" id="cd11304">
    <property type="entry name" value="Cadherin_repeat"/>
    <property type="match status" value="3"/>
</dbReference>
<dbReference type="PANTHER" id="PTHR24025">
    <property type="entry name" value="DESMOGLEIN FAMILY MEMBER"/>
    <property type="match status" value="1"/>
</dbReference>
<evidence type="ECO:0000256" key="3">
    <source>
        <dbReference type="ARBA" id="ARBA00022737"/>
    </source>
</evidence>
<protein>
    <recommendedName>
        <fullName evidence="10">Cadherin domain-containing protein</fullName>
    </recommendedName>
</protein>
<keyword evidence="4 8" id="KW-0106">Calcium</keyword>
<dbReference type="Proteomes" id="UP000593567">
    <property type="component" value="Unassembled WGS sequence"/>
</dbReference>
<evidence type="ECO:0000256" key="6">
    <source>
        <dbReference type="ARBA" id="ARBA00022989"/>
    </source>
</evidence>
<evidence type="ECO:0000259" key="10">
    <source>
        <dbReference type="PROSITE" id="PS50268"/>
    </source>
</evidence>
<dbReference type="InterPro" id="IPR015919">
    <property type="entry name" value="Cadherin-like_sf"/>
</dbReference>
<dbReference type="PANTHER" id="PTHR24025:SF23">
    <property type="entry name" value="NEURAL-CADHERIN"/>
    <property type="match status" value="1"/>
</dbReference>
<dbReference type="OrthoDB" id="6162519at2759"/>
<keyword evidence="12" id="KW-1185">Reference proteome</keyword>
<comment type="subcellular location">
    <subcellularLocation>
        <location evidence="1">Membrane</location>
    </subcellularLocation>
</comment>
<keyword evidence="7 9" id="KW-0472">Membrane</keyword>
<evidence type="ECO:0000256" key="1">
    <source>
        <dbReference type="ARBA" id="ARBA00004370"/>
    </source>
</evidence>
<evidence type="ECO:0000313" key="11">
    <source>
        <dbReference type="EMBL" id="KAF6024086.1"/>
    </source>
</evidence>
<dbReference type="EMBL" id="VXIV02002619">
    <property type="protein sequence ID" value="KAF6024086.1"/>
    <property type="molecule type" value="Genomic_DNA"/>
</dbReference>
<keyword evidence="3" id="KW-0677">Repeat</keyword>
<keyword evidence="5" id="KW-0130">Cell adhesion</keyword>
<evidence type="ECO:0000256" key="9">
    <source>
        <dbReference type="SAM" id="Phobius"/>
    </source>
</evidence>
<comment type="caution">
    <text evidence="11">The sequence shown here is derived from an EMBL/GenBank/DDBJ whole genome shotgun (WGS) entry which is preliminary data.</text>
</comment>
<evidence type="ECO:0000256" key="7">
    <source>
        <dbReference type="ARBA" id="ARBA00023136"/>
    </source>
</evidence>
<feature type="domain" description="Cadherin" evidence="10">
    <location>
        <begin position="18"/>
        <end position="113"/>
    </location>
</feature>
<feature type="domain" description="Cadherin" evidence="10">
    <location>
        <begin position="114"/>
        <end position="254"/>
    </location>
</feature>
<dbReference type="AlphaFoldDB" id="A0A7J7JEQ3"/>
<dbReference type="SUPFAM" id="SSF49313">
    <property type="entry name" value="Cadherin-like"/>
    <property type="match status" value="3"/>
</dbReference>
<dbReference type="Pfam" id="PF00028">
    <property type="entry name" value="Cadherin"/>
    <property type="match status" value="2"/>
</dbReference>
<dbReference type="InterPro" id="IPR050971">
    <property type="entry name" value="Cadherin-domain_protein"/>
</dbReference>
<feature type="domain" description="Cadherin" evidence="10">
    <location>
        <begin position="254"/>
        <end position="367"/>
    </location>
</feature>
<dbReference type="GO" id="GO:0005509">
    <property type="term" value="F:calcium ion binding"/>
    <property type="evidence" value="ECO:0007669"/>
    <property type="project" value="UniProtKB-UniRule"/>
</dbReference>
<dbReference type="PROSITE" id="PS50268">
    <property type="entry name" value="CADHERIN_2"/>
    <property type="match status" value="3"/>
</dbReference>
<dbReference type="SMART" id="SM00112">
    <property type="entry name" value="CA"/>
    <property type="match status" value="3"/>
</dbReference>
<dbReference type="PROSITE" id="PS00232">
    <property type="entry name" value="CADHERIN_1"/>
    <property type="match status" value="1"/>
</dbReference>
<keyword evidence="6 9" id="KW-1133">Transmembrane helix</keyword>
<evidence type="ECO:0000313" key="12">
    <source>
        <dbReference type="Proteomes" id="UP000593567"/>
    </source>
</evidence>
<dbReference type="InterPro" id="IPR002126">
    <property type="entry name" value="Cadherin-like_dom"/>
</dbReference>
<name>A0A7J7JEQ3_BUGNE</name>
<evidence type="ECO:0000256" key="5">
    <source>
        <dbReference type="ARBA" id="ARBA00022889"/>
    </source>
</evidence>
<accession>A0A7J7JEQ3</accession>
<dbReference type="GO" id="GO:0005886">
    <property type="term" value="C:plasma membrane"/>
    <property type="evidence" value="ECO:0007669"/>
    <property type="project" value="InterPro"/>
</dbReference>
<evidence type="ECO:0000256" key="8">
    <source>
        <dbReference type="PROSITE-ProRule" id="PRU00043"/>
    </source>
</evidence>
<evidence type="ECO:0000256" key="2">
    <source>
        <dbReference type="ARBA" id="ARBA00022692"/>
    </source>
</evidence>
<sequence>MNIQVNVEDVSDSKPVFKQPRYELFISDNVTAGSLLLELSAGYGAYQYVISDGNIDGKFSINSSTGYLYLMQQQEGGSEHLLVIQASDYYTPPSIDTTSVKIVVEESDPIPRFAKESYAEYIDENVEPPVEIIDLTSSDEQRKRAVRYEIVEGNEGSFFELDPINGQLFSNIKFDRENKEQYSVKIQAFRVKSTRKRDISVTEQYFYNKCDSQGRSTTASTGLCPRKRRSTTRNFDVTTVKVTVRDVNDNHPTFETNELVGIPNNAVKGDTVARITAVDEDAGENATIAFDLTKLSPYFRINRETGDIILLSSSVAFSQYELYVEAVDMNGHTEGLRATKRFTLRVTDNKTRVLYQAIIPFDKLPMPVHLAGNLSEILGVSLGVERSERVTDTLSNITLYAFTNTSGSVDLMSKSDLLSLLNTHQVEIHAYFNNISDVITVSTKPIISRGAGGATDIAFIIMGIVVGAAAIFGILLLTIYWKQRLSAQQKCEQGDLIEDIEDDTDSGVVELNDAAEGEGDQFTEEQMYEGMSMGMSAPMMFPMNSMMYPPTNNQTYMKPCTMQDVVNQQRSCN</sequence>
<dbReference type="GO" id="GO:0005911">
    <property type="term" value="C:cell-cell junction"/>
    <property type="evidence" value="ECO:0007669"/>
    <property type="project" value="TreeGrafter"/>
</dbReference>
<dbReference type="GO" id="GO:0007156">
    <property type="term" value="P:homophilic cell adhesion via plasma membrane adhesion molecules"/>
    <property type="evidence" value="ECO:0007669"/>
    <property type="project" value="InterPro"/>
</dbReference>
<organism evidence="11 12">
    <name type="scientific">Bugula neritina</name>
    <name type="common">Brown bryozoan</name>
    <name type="synonym">Sertularia neritina</name>
    <dbReference type="NCBI Taxonomy" id="10212"/>
    <lineage>
        <taxon>Eukaryota</taxon>
        <taxon>Metazoa</taxon>
        <taxon>Spiralia</taxon>
        <taxon>Lophotrochozoa</taxon>
        <taxon>Bryozoa</taxon>
        <taxon>Gymnolaemata</taxon>
        <taxon>Cheilostomatida</taxon>
        <taxon>Flustrina</taxon>
        <taxon>Buguloidea</taxon>
        <taxon>Bugulidae</taxon>
        <taxon>Bugula</taxon>
    </lineage>
</organism>
<reference evidence="11" key="1">
    <citation type="submission" date="2020-06" db="EMBL/GenBank/DDBJ databases">
        <title>Draft genome of Bugula neritina, a colonial animal packing powerful symbionts and potential medicines.</title>
        <authorList>
            <person name="Rayko M."/>
        </authorList>
    </citation>
    <scope>NUCLEOTIDE SEQUENCE [LARGE SCALE GENOMIC DNA]</scope>
    <source>
        <strain evidence="11">Kwan_BN1</strain>
    </source>
</reference>
<dbReference type="InterPro" id="IPR020894">
    <property type="entry name" value="Cadherin_CS"/>
</dbReference>
<gene>
    <name evidence="11" type="ORF">EB796_017607</name>
</gene>
<feature type="transmembrane region" description="Helical" evidence="9">
    <location>
        <begin position="457"/>
        <end position="480"/>
    </location>
</feature>
<keyword evidence="2 9" id="KW-0812">Transmembrane</keyword>
<evidence type="ECO:0000256" key="4">
    <source>
        <dbReference type="ARBA" id="ARBA00022837"/>
    </source>
</evidence>
<dbReference type="Gene3D" id="2.60.40.60">
    <property type="entry name" value="Cadherins"/>
    <property type="match status" value="3"/>
</dbReference>
<proteinExistence type="predicted"/>
<dbReference type="PRINTS" id="PR00205">
    <property type="entry name" value="CADHERIN"/>
</dbReference>